<organism evidence="1 2">
    <name type="scientific">Nicotiana tabacum</name>
    <name type="common">Common tobacco</name>
    <dbReference type="NCBI Taxonomy" id="4097"/>
    <lineage>
        <taxon>Eukaryota</taxon>
        <taxon>Viridiplantae</taxon>
        <taxon>Streptophyta</taxon>
        <taxon>Embryophyta</taxon>
        <taxon>Tracheophyta</taxon>
        <taxon>Spermatophyta</taxon>
        <taxon>Magnoliopsida</taxon>
        <taxon>eudicotyledons</taxon>
        <taxon>Gunneridae</taxon>
        <taxon>Pentapetalae</taxon>
        <taxon>asterids</taxon>
        <taxon>lamiids</taxon>
        <taxon>Solanales</taxon>
        <taxon>Solanaceae</taxon>
        <taxon>Nicotianoideae</taxon>
        <taxon>Nicotianeae</taxon>
        <taxon>Nicotiana</taxon>
    </lineage>
</organism>
<gene>
    <name evidence="2" type="primary">LOC142163438</name>
</gene>
<reference evidence="2" key="2">
    <citation type="submission" date="2025-08" db="UniProtKB">
        <authorList>
            <consortium name="RefSeq"/>
        </authorList>
    </citation>
    <scope>IDENTIFICATION</scope>
    <source>
        <tissue evidence="2">Leaf</tissue>
    </source>
</reference>
<keyword evidence="1" id="KW-1185">Reference proteome</keyword>
<dbReference type="Proteomes" id="UP000790787">
    <property type="component" value="Chromosome 8"/>
</dbReference>
<evidence type="ECO:0000313" key="1">
    <source>
        <dbReference type="Proteomes" id="UP000790787"/>
    </source>
</evidence>
<dbReference type="RefSeq" id="XP_075076825.1">
    <property type="nucleotide sequence ID" value="XM_075220724.1"/>
</dbReference>
<reference evidence="1" key="1">
    <citation type="journal article" date="2014" name="Nat. Commun.">
        <title>The tobacco genome sequence and its comparison with those of tomato and potato.</title>
        <authorList>
            <person name="Sierro N."/>
            <person name="Battey J.N."/>
            <person name="Ouadi S."/>
            <person name="Bakaher N."/>
            <person name="Bovet L."/>
            <person name="Willig A."/>
            <person name="Goepfert S."/>
            <person name="Peitsch M.C."/>
            <person name="Ivanov N.V."/>
        </authorList>
    </citation>
    <scope>NUCLEOTIDE SEQUENCE [LARGE SCALE GENOMIC DNA]</scope>
</reference>
<accession>A0AC58RVY7</accession>
<protein>
    <submittedName>
        <fullName evidence="2">F-box protein At1g53550</fullName>
    </submittedName>
</protein>
<name>A0AC58RVY7_TOBAC</name>
<evidence type="ECO:0000313" key="2">
    <source>
        <dbReference type="RefSeq" id="XP_075076825.1"/>
    </source>
</evidence>
<proteinExistence type="predicted"/>
<sequence>MICCSIGFDPITKKPKVFKAHVRNYEARYWIFTIGVDKSWREIFDCAKSIPGSNFVCIGGVFYFVNRLIGMPYNIVAFSAGNEKFMRRITLPDQALTSILPQKITEIKGQIAVLDQKFFEGDVKVSLYVLKGIDETERWVKHIIKLPSNLRGTSIWPLFKTNSKGEIVLITRSTSTPSTILDIFLYDIAKKKWREVAINRSYDQELLGMNRIAVLLNFV</sequence>